<accession>A0A915E196</accession>
<dbReference type="InterPro" id="IPR036612">
    <property type="entry name" value="KH_dom_type_1_sf"/>
</dbReference>
<dbReference type="Proteomes" id="UP000887574">
    <property type="component" value="Unplaced"/>
</dbReference>
<dbReference type="GO" id="GO:0003723">
    <property type="term" value="F:RNA binding"/>
    <property type="evidence" value="ECO:0007669"/>
    <property type="project" value="InterPro"/>
</dbReference>
<protein>
    <submittedName>
        <fullName evidence="3">K Homology domain-containing protein</fullName>
    </submittedName>
</protein>
<organism evidence="2 3">
    <name type="scientific">Ditylenchus dipsaci</name>
    <dbReference type="NCBI Taxonomy" id="166011"/>
    <lineage>
        <taxon>Eukaryota</taxon>
        <taxon>Metazoa</taxon>
        <taxon>Ecdysozoa</taxon>
        <taxon>Nematoda</taxon>
        <taxon>Chromadorea</taxon>
        <taxon>Rhabditida</taxon>
        <taxon>Tylenchina</taxon>
        <taxon>Tylenchomorpha</taxon>
        <taxon>Sphaerularioidea</taxon>
        <taxon>Anguinidae</taxon>
        <taxon>Anguininae</taxon>
        <taxon>Ditylenchus</taxon>
    </lineage>
</organism>
<evidence type="ECO:0000313" key="2">
    <source>
        <dbReference type="Proteomes" id="UP000887574"/>
    </source>
</evidence>
<feature type="compositionally biased region" description="Low complexity" evidence="1">
    <location>
        <begin position="438"/>
        <end position="456"/>
    </location>
</feature>
<name>A0A915E196_9BILA</name>
<dbReference type="SUPFAM" id="SSF54791">
    <property type="entry name" value="Eukaryotic type KH-domain (KH-domain type I)"/>
    <property type="match status" value="1"/>
</dbReference>
<reference evidence="3" key="1">
    <citation type="submission" date="2022-11" db="UniProtKB">
        <authorList>
            <consortium name="WormBaseParasite"/>
        </authorList>
    </citation>
    <scope>IDENTIFICATION</scope>
</reference>
<feature type="region of interest" description="Disordered" evidence="1">
    <location>
        <begin position="433"/>
        <end position="475"/>
    </location>
</feature>
<evidence type="ECO:0000256" key="1">
    <source>
        <dbReference type="SAM" id="MobiDB-lite"/>
    </source>
</evidence>
<sequence>MVHNFNHSHMDNIQICLDIPFIDHPYLIGPRGRKCQHLMERYRSLIHFPDCNRRQGGPKVNNVLISGSMKCAEEVRLQLRNRTPIRLAVQLQCFSDVRDLMCKMEAAIADRSLPIRINCSDDLCTGMLKTEWRNQDILVKFCDEFLSRPKKASGNMEVFTLAETVLPLINPWNAELSHSLIEYIYSSTGCRVFYPPKEKFADQPPSYFIKGESASNVLEAAKFITGMTMFQVSFAMPHSFQVSRELFEEWQNKFLVHTSFEPVYKQNNEFSHEKVTLRSFEFCVNSVYIVRSILLGFKKTVQTSSYNFMSDVKQMIPGSVFSAAQLYFPLYAIDDERSFDWNLAGADFFKNFYGGPYSTRRYEQYNEDLTSRLQAIMKISSDTDDFNNNTGNESAAPVAGQTQSQNHTVIDGSFDRSKGSTLLVSHISPGSIEFARASPPTNNQQSQKPSSPNNQKQYREFRSQRSQNSGNNCKPLASRASQLMCSADGRFSCSTPIVAQKRANLSTLPFLSSGTASPLMFISSVAATSTAVLEHEDDPELQAILRRSMPCLEVTEKQVQAIDHEMMNRALMTGDAIAVMSDPFHRSFNYAEYSVSHPAQVSVQEYNKQFGNSCLSVSVTIDSETWHLVCVLWLLRFAKKLMAATKGNQLAFESILY</sequence>
<proteinExistence type="predicted"/>
<dbReference type="WBParaSite" id="jg24828">
    <property type="protein sequence ID" value="jg24828"/>
    <property type="gene ID" value="jg24828"/>
</dbReference>
<keyword evidence="2" id="KW-1185">Reference proteome</keyword>
<feature type="region of interest" description="Disordered" evidence="1">
    <location>
        <begin position="384"/>
        <end position="404"/>
    </location>
</feature>
<evidence type="ECO:0000313" key="3">
    <source>
        <dbReference type="WBParaSite" id="jg24828"/>
    </source>
</evidence>
<dbReference type="AlphaFoldDB" id="A0A915E196"/>
<dbReference type="Gene3D" id="3.30.1370.10">
    <property type="entry name" value="K Homology domain, type 1"/>
    <property type="match status" value="1"/>
</dbReference>